<feature type="region of interest" description="Disordered" evidence="2">
    <location>
        <begin position="224"/>
        <end position="271"/>
    </location>
</feature>
<sequence length="271" mass="29901">MDNESKIILKKCSSLNNLQLQNNQQMSMSPTPTVNSPVQRDHLSLSLLTPRTRRFSCSSNSNGASSGLVSPGPRLAPRISQLRQEECIDIQNREATHEREVHSAISISQSYEDLTLVLNESWSFKNSEEFSNPLHVTLPQTNACSSPSPTSRHNVVRLQYGMSPSPTRRSFATRRSMSPIAIRPSPLGSVKRKFEMIEDGNSCSSSTSTSQPYKRIFTESELAGDITVKDENEKVSSNDEMDVLEPETSPSSSSSSSSSACIPMTIDKENL</sequence>
<feature type="compositionally biased region" description="Basic and acidic residues" evidence="2">
    <location>
        <begin position="227"/>
        <end position="237"/>
    </location>
</feature>
<accession>A0A1J1I161</accession>
<evidence type="ECO:0000256" key="1">
    <source>
        <dbReference type="ARBA" id="ARBA00006725"/>
    </source>
</evidence>
<name>A0A1J1I161_9DIPT</name>
<reference evidence="3 4" key="1">
    <citation type="submission" date="2015-04" db="EMBL/GenBank/DDBJ databases">
        <authorList>
            <person name="Syromyatnikov M.Y."/>
            <person name="Popov V.N."/>
        </authorList>
    </citation>
    <scope>NUCLEOTIDE SEQUENCE [LARGE SCALE GENOMIC DNA]</scope>
</reference>
<keyword evidence="4" id="KW-1185">Reference proteome</keyword>
<comment type="similarity">
    <text evidence="1">Belongs to the FAM122 family.</text>
</comment>
<dbReference type="PANTHER" id="PTHR22227:SF6">
    <property type="entry name" value="FAMILY WITH SEQUENCE SIMILARITY 122B ISOFORM X1"/>
    <property type="match status" value="1"/>
</dbReference>
<evidence type="ECO:0000313" key="4">
    <source>
        <dbReference type="Proteomes" id="UP000183832"/>
    </source>
</evidence>
<gene>
    <name evidence="3" type="ORF">CLUMA_CG006865</name>
</gene>
<organism evidence="3 4">
    <name type="scientific">Clunio marinus</name>
    <dbReference type="NCBI Taxonomy" id="568069"/>
    <lineage>
        <taxon>Eukaryota</taxon>
        <taxon>Metazoa</taxon>
        <taxon>Ecdysozoa</taxon>
        <taxon>Arthropoda</taxon>
        <taxon>Hexapoda</taxon>
        <taxon>Insecta</taxon>
        <taxon>Pterygota</taxon>
        <taxon>Neoptera</taxon>
        <taxon>Endopterygota</taxon>
        <taxon>Diptera</taxon>
        <taxon>Nematocera</taxon>
        <taxon>Chironomoidea</taxon>
        <taxon>Chironomidae</taxon>
        <taxon>Clunio</taxon>
    </lineage>
</organism>
<dbReference type="AlphaFoldDB" id="A0A1J1I161"/>
<evidence type="ECO:0000256" key="2">
    <source>
        <dbReference type="SAM" id="MobiDB-lite"/>
    </source>
</evidence>
<evidence type="ECO:0000313" key="3">
    <source>
        <dbReference type="EMBL" id="CRK93324.1"/>
    </source>
</evidence>
<proteinExistence type="inferred from homology"/>
<feature type="compositionally biased region" description="Low complexity" evidence="2">
    <location>
        <begin position="56"/>
        <end position="70"/>
    </location>
</feature>
<dbReference type="Proteomes" id="UP000183832">
    <property type="component" value="Unassembled WGS sequence"/>
</dbReference>
<dbReference type="PANTHER" id="PTHR22227">
    <property type="entry name" value="FAMILY WITH SEQUENCE SIMILARITY 122B ISOFORM X1"/>
    <property type="match status" value="1"/>
</dbReference>
<dbReference type="InterPro" id="IPR026716">
    <property type="entry name" value="PBIR1/2/3"/>
</dbReference>
<feature type="compositionally biased region" description="Low complexity" evidence="2">
    <location>
        <begin position="249"/>
        <end position="259"/>
    </location>
</feature>
<protein>
    <submittedName>
        <fullName evidence="3">CLUMA_CG006865, isoform A</fullName>
    </submittedName>
</protein>
<dbReference type="EMBL" id="CVRI01000037">
    <property type="protein sequence ID" value="CRK93324.1"/>
    <property type="molecule type" value="Genomic_DNA"/>
</dbReference>
<feature type="region of interest" description="Disordered" evidence="2">
    <location>
        <begin position="56"/>
        <end position="75"/>
    </location>
</feature>
<dbReference type="OrthoDB" id="10036177at2759"/>
<dbReference type="GO" id="GO:0004865">
    <property type="term" value="F:protein serine/threonine phosphatase inhibitor activity"/>
    <property type="evidence" value="ECO:0007669"/>
    <property type="project" value="InterPro"/>
</dbReference>